<dbReference type="GO" id="GO:0005634">
    <property type="term" value="C:nucleus"/>
    <property type="evidence" value="ECO:0007669"/>
    <property type="project" value="UniProtKB-SubCell"/>
</dbReference>
<dbReference type="FunFam" id="2.40.50.140:FF:000064">
    <property type="entry name" value="Replication protein A subunit"/>
    <property type="match status" value="1"/>
</dbReference>
<evidence type="ECO:0000256" key="12">
    <source>
        <dbReference type="RuleBase" id="RU364130"/>
    </source>
</evidence>
<feature type="domain" description="Replication factor A C-terminal" evidence="15">
    <location>
        <begin position="593"/>
        <end position="726"/>
    </location>
</feature>
<evidence type="ECO:0000259" key="16">
    <source>
        <dbReference type="Pfam" id="PF16900"/>
    </source>
</evidence>
<dbReference type="InterPro" id="IPR007199">
    <property type="entry name" value="Rep_factor-A_N"/>
</dbReference>
<evidence type="ECO:0000256" key="4">
    <source>
        <dbReference type="ARBA" id="ARBA00022723"/>
    </source>
</evidence>
<reference evidence="17 18" key="1">
    <citation type="journal article" date="2023" name="G3 (Bethesda)">
        <title>A haplotype-resolved chromosome-scale genome for Quercus rubra L. provides insights into the genetics of adaptive traits for red oak species.</title>
        <authorList>
            <person name="Kapoor B."/>
            <person name="Jenkins J."/>
            <person name="Schmutz J."/>
            <person name="Zhebentyayeva T."/>
            <person name="Kuelheim C."/>
            <person name="Coggeshall M."/>
            <person name="Heim C."/>
            <person name="Lasky J.R."/>
            <person name="Leites L."/>
            <person name="Islam-Faridi N."/>
            <person name="Romero-Severson J."/>
            <person name="DeLeo V.L."/>
            <person name="Lucas S.M."/>
            <person name="Lazic D."/>
            <person name="Gailing O."/>
            <person name="Carlson J."/>
            <person name="Staton M."/>
        </authorList>
    </citation>
    <scope>NUCLEOTIDE SEQUENCE [LARGE SCALE GENOMIC DNA]</scope>
    <source>
        <strain evidence="17">Pseudo-F2</strain>
    </source>
</reference>
<dbReference type="CDD" id="cd04474">
    <property type="entry name" value="RPA1_DBD_A"/>
    <property type="match status" value="1"/>
</dbReference>
<dbReference type="NCBIfam" id="TIGR00617">
    <property type="entry name" value="rpa1"/>
    <property type="match status" value="1"/>
</dbReference>
<keyword evidence="8 12" id="KW-0238">DNA-binding</keyword>
<dbReference type="Pfam" id="PF04057">
    <property type="entry name" value="Rep-A_N"/>
    <property type="match status" value="1"/>
</dbReference>
<dbReference type="FunFam" id="2.40.50.140:FF:000041">
    <property type="entry name" value="Replication protein A subunit"/>
    <property type="match status" value="1"/>
</dbReference>
<dbReference type="GO" id="GO:0003677">
    <property type="term" value="F:DNA binding"/>
    <property type="evidence" value="ECO:0007669"/>
    <property type="project" value="UniProtKB-KW"/>
</dbReference>
<evidence type="ECO:0000256" key="7">
    <source>
        <dbReference type="ARBA" id="ARBA00022833"/>
    </source>
</evidence>
<comment type="caution">
    <text evidence="17">The sequence shown here is derived from an EMBL/GenBank/DDBJ whole genome shotgun (WGS) entry which is preliminary data.</text>
</comment>
<evidence type="ECO:0000256" key="6">
    <source>
        <dbReference type="ARBA" id="ARBA00022771"/>
    </source>
</evidence>
<dbReference type="InterPro" id="IPR004365">
    <property type="entry name" value="NA-bd_OB_tRNA"/>
</dbReference>
<evidence type="ECO:0000256" key="3">
    <source>
        <dbReference type="ARBA" id="ARBA00022705"/>
    </source>
</evidence>
<feature type="domain" description="Replication protein A OB" evidence="16">
    <location>
        <begin position="428"/>
        <end position="528"/>
    </location>
</feature>
<keyword evidence="3 12" id="KW-0235">DNA replication</keyword>
<comment type="function">
    <text evidence="12">Component of the replication protein A complex (RPA) required for DNA recombination, repair and replication. The activity of RPA is mediated by single-stranded DNA binding and protein interactions. Probably involved in repair of double-strand DNA breaks (DSBs) induced by genotoxic stresses.</text>
</comment>
<proteinExistence type="inferred from homology"/>
<evidence type="ECO:0000256" key="5">
    <source>
        <dbReference type="ARBA" id="ARBA00022763"/>
    </source>
</evidence>
<keyword evidence="6 12" id="KW-0863">Zinc-finger</keyword>
<dbReference type="Proteomes" id="UP001324115">
    <property type="component" value="Unassembled WGS sequence"/>
</dbReference>
<dbReference type="GO" id="GO:0008270">
    <property type="term" value="F:zinc ion binding"/>
    <property type="evidence" value="ECO:0007669"/>
    <property type="project" value="UniProtKB-KW"/>
</dbReference>
<dbReference type="InterPro" id="IPR013955">
    <property type="entry name" value="Rep_factor-A_C"/>
</dbReference>
<dbReference type="Pfam" id="PF08646">
    <property type="entry name" value="Rep_fac-A_C"/>
    <property type="match status" value="1"/>
</dbReference>
<dbReference type="CDD" id="cd04475">
    <property type="entry name" value="RPA1_DBD_B"/>
    <property type="match status" value="1"/>
</dbReference>
<keyword evidence="18" id="KW-1185">Reference proteome</keyword>
<dbReference type="Pfam" id="PF01336">
    <property type="entry name" value="tRNA_anti-codon"/>
    <property type="match status" value="1"/>
</dbReference>
<dbReference type="InterPro" id="IPR047192">
    <property type="entry name" value="Euk_RPA1_DBD_C"/>
</dbReference>
<keyword evidence="9" id="KW-0233">DNA recombination</keyword>
<organism evidence="17 18">
    <name type="scientific">Quercus rubra</name>
    <name type="common">Northern red oak</name>
    <name type="synonym">Quercus borealis</name>
    <dbReference type="NCBI Taxonomy" id="3512"/>
    <lineage>
        <taxon>Eukaryota</taxon>
        <taxon>Viridiplantae</taxon>
        <taxon>Streptophyta</taxon>
        <taxon>Embryophyta</taxon>
        <taxon>Tracheophyta</taxon>
        <taxon>Spermatophyta</taxon>
        <taxon>Magnoliopsida</taxon>
        <taxon>eudicotyledons</taxon>
        <taxon>Gunneridae</taxon>
        <taxon>Pentapetalae</taxon>
        <taxon>rosids</taxon>
        <taxon>fabids</taxon>
        <taxon>Fagales</taxon>
        <taxon>Fagaceae</taxon>
        <taxon>Quercus</taxon>
    </lineage>
</organism>
<evidence type="ECO:0000256" key="1">
    <source>
        <dbReference type="ARBA" id="ARBA00004123"/>
    </source>
</evidence>
<evidence type="ECO:0000256" key="11">
    <source>
        <dbReference type="ARBA" id="ARBA00023242"/>
    </source>
</evidence>
<dbReference type="Pfam" id="PF16900">
    <property type="entry name" value="REPA_OB_2"/>
    <property type="match status" value="1"/>
</dbReference>
<comment type="subunit">
    <text evidence="12">Heterotrimer of RPA1, RPA2 and RPA3 (canonical replication protein A complex).</text>
</comment>
<evidence type="ECO:0000313" key="17">
    <source>
        <dbReference type="EMBL" id="KAK4538965.1"/>
    </source>
</evidence>
<dbReference type="CDD" id="cd04477">
    <property type="entry name" value="RPA1N"/>
    <property type="match status" value="1"/>
</dbReference>
<evidence type="ECO:0000256" key="8">
    <source>
        <dbReference type="ARBA" id="ARBA00023125"/>
    </source>
</evidence>
<name>A0AAN7DSJ6_QUERU</name>
<feature type="domain" description="OB" evidence="13">
    <location>
        <begin position="320"/>
        <end position="400"/>
    </location>
</feature>
<sequence length="755" mass="83708">METLPSLHQLSKHAKFLVEEYAYYTLLFRLPSPTLDALTSWLAAACSPPVFFARLPFANFKQRCRASDFYVERSAILRQHAQRQWRTSLMARLKEIRVAGAEVVEQPVLQVSSGGSGRCADVQVLMRIAHLRPSLLSFFPVLSVKKVGSGDADRYRAIISDGQCFIQAMFATALNDRISADEVQRNSVVKLIAYTVNAVKDKTIIIIHNVEVLENADAKIGDPAAVDAFLQLKRLLRTKSLHLPKPTTTTQIQTLTMVQQPLEGAEVALQLREVEEEGTMPVEVGEPILQQATTMEAVLGDKHTLSTPSKVFLPIRTDGTIKGRVTNKSDIRHWSNARGDGKLFSFTMLDETGEIKITGFNDQVDAFYNLVEDGKVYFLSKGKVGIAKKQFSNVNNEYEIMLENGSDITLCTDTENVPQVKYNFVDLGNLESVEKDANVDVIGVLKEAADVSQIISKASQKPINKRELTLVDESGMSVRLTLWGRTAENFSVGQNGVPANPVIAFKGVRVGDFGGRSLSMMSGSSMMMEPDIGEAHKLRGWYDDNGSNANFTSYTSAGGGGGANSGGSMQAKDFRHIGEAKDASLGTNEEPDWFAVRAQLVYVKKENISYPACGTCNKKMHLEDDSKWRCEKCEKNFDVPCYRYVLSGQFADFTGFFYFSCFDDVGRTLLGKSADEMEALKALDGGDAEYNAAIDQALGVTWNLSIKARNETFNDQQRIRYNVMKAVNQRSMHDVGLSRHFAFLRRTTGECRDDS</sequence>
<dbReference type="InterPro" id="IPR031657">
    <property type="entry name" value="REPA_OB_2"/>
</dbReference>
<protein>
    <recommendedName>
        <fullName evidence="12">Replication protein A subunit</fullName>
    </recommendedName>
</protein>
<accession>A0AAN7DSJ6</accession>
<keyword evidence="4 12" id="KW-0479">Metal-binding</keyword>
<feature type="domain" description="Replication factor-A protein 1 N-terminal" evidence="14">
    <location>
        <begin position="141"/>
        <end position="214"/>
    </location>
</feature>
<keyword evidence="5" id="KW-0227">DNA damage</keyword>
<evidence type="ECO:0000259" key="14">
    <source>
        <dbReference type="Pfam" id="PF04057"/>
    </source>
</evidence>
<dbReference type="PANTHER" id="PTHR47165:SF4">
    <property type="entry name" value="OS03G0429900 PROTEIN"/>
    <property type="match status" value="1"/>
</dbReference>
<evidence type="ECO:0000259" key="15">
    <source>
        <dbReference type="Pfam" id="PF08646"/>
    </source>
</evidence>
<gene>
    <name evidence="17" type="ORF">RGQ29_032099</name>
</gene>
<dbReference type="GO" id="GO:0006281">
    <property type="term" value="P:DNA repair"/>
    <property type="evidence" value="ECO:0007669"/>
    <property type="project" value="UniProtKB-KW"/>
</dbReference>
<dbReference type="PANTHER" id="PTHR47165">
    <property type="entry name" value="OS03G0429900 PROTEIN"/>
    <property type="match status" value="1"/>
</dbReference>
<dbReference type="InterPro" id="IPR004591">
    <property type="entry name" value="Rfa1"/>
</dbReference>
<dbReference type="SUPFAM" id="SSF50249">
    <property type="entry name" value="Nucleic acid-binding proteins"/>
    <property type="match status" value="4"/>
</dbReference>
<evidence type="ECO:0000256" key="9">
    <source>
        <dbReference type="ARBA" id="ARBA00023172"/>
    </source>
</evidence>
<comment type="similarity">
    <text evidence="2 12">Belongs to the replication factor A protein 1 family.</text>
</comment>
<evidence type="ECO:0000259" key="13">
    <source>
        <dbReference type="Pfam" id="PF01336"/>
    </source>
</evidence>
<dbReference type="CDD" id="cd04476">
    <property type="entry name" value="RPA1_DBD_C"/>
    <property type="match status" value="1"/>
</dbReference>
<evidence type="ECO:0000313" key="18">
    <source>
        <dbReference type="Proteomes" id="UP001324115"/>
    </source>
</evidence>
<dbReference type="GO" id="GO:0006310">
    <property type="term" value="P:DNA recombination"/>
    <property type="evidence" value="ECO:0007669"/>
    <property type="project" value="UniProtKB-KW"/>
</dbReference>
<evidence type="ECO:0000256" key="2">
    <source>
        <dbReference type="ARBA" id="ARBA00005690"/>
    </source>
</evidence>
<dbReference type="EMBL" id="JAXUIC010000663">
    <property type="protein sequence ID" value="KAK4538965.1"/>
    <property type="molecule type" value="Genomic_DNA"/>
</dbReference>
<dbReference type="Gene3D" id="2.40.50.140">
    <property type="entry name" value="Nucleic acid-binding proteins"/>
    <property type="match status" value="4"/>
</dbReference>
<dbReference type="InterPro" id="IPR012340">
    <property type="entry name" value="NA-bd_OB-fold"/>
</dbReference>
<comment type="subcellular location">
    <subcellularLocation>
        <location evidence="1 12">Nucleus</location>
    </subcellularLocation>
</comment>
<dbReference type="FunFam" id="2.40.50.140:FF:000090">
    <property type="entry name" value="Replication protein A subunit"/>
    <property type="match status" value="1"/>
</dbReference>
<dbReference type="AlphaFoldDB" id="A0AAN7DSJ6"/>
<keyword evidence="7 12" id="KW-0862">Zinc</keyword>
<keyword evidence="10" id="KW-0234">DNA repair</keyword>
<dbReference type="GO" id="GO:0006260">
    <property type="term" value="P:DNA replication"/>
    <property type="evidence" value="ECO:0007669"/>
    <property type="project" value="UniProtKB-KW"/>
</dbReference>
<evidence type="ECO:0000256" key="10">
    <source>
        <dbReference type="ARBA" id="ARBA00023204"/>
    </source>
</evidence>
<keyword evidence="11 12" id="KW-0539">Nucleus</keyword>